<dbReference type="EMBL" id="JBHMCR010000019">
    <property type="protein sequence ID" value="MFB9523783.1"/>
    <property type="molecule type" value="Genomic_DNA"/>
</dbReference>
<dbReference type="PROSITE" id="PS51186">
    <property type="entry name" value="GNAT"/>
    <property type="match status" value="1"/>
</dbReference>
<accession>A0ABV5PL89</accession>
<evidence type="ECO:0000259" key="1">
    <source>
        <dbReference type="PROSITE" id="PS51186"/>
    </source>
</evidence>
<evidence type="ECO:0000313" key="3">
    <source>
        <dbReference type="Proteomes" id="UP001589718"/>
    </source>
</evidence>
<comment type="caution">
    <text evidence="2">The sequence shown here is derived from an EMBL/GenBank/DDBJ whole genome shotgun (WGS) entry which is preliminary data.</text>
</comment>
<sequence length="160" mass="16978">MTATPPPGLRLAEITPATLDAALGIEVRPDQAHLVAPVVKSLAQAYVHGKTAWPRLVLDGDRPVAFLMAFLDIDFAGDGTGRDLRSGLWRLNVAADEQGRGRGRFAVESVAAEIRRRGGTRMTVTYHPGPAGPEAFYAGLGFRPTGETSGDETVAELALT</sequence>
<dbReference type="RefSeq" id="WP_345218791.1">
    <property type="nucleotide sequence ID" value="NZ_BAAAXE010000001.1"/>
</dbReference>
<name>A0ABV5PL89_STRCM</name>
<organism evidence="2 3">
    <name type="scientific">Streptomyces cremeus</name>
    <dbReference type="NCBI Taxonomy" id="66881"/>
    <lineage>
        <taxon>Bacteria</taxon>
        <taxon>Bacillati</taxon>
        <taxon>Actinomycetota</taxon>
        <taxon>Actinomycetes</taxon>
        <taxon>Kitasatosporales</taxon>
        <taxon>Streptomycetaceae</taxon>
        <taxon>Streptomyces</taxon>
    </lineage>
</organism>
<dbReference type="Proteomes" id="UP001589718">
    <property type="component" value="Unassembled WGS sequence"/>
</dbReference>
<dbReference type="EC" id="2.3.1.-" evidence="2"/>
<gene>
    <name evidence="2" type="ORF">ACFFTU_27940</name>
</gene>
<keyword evidence="3" id="KW-1185">Reference proteome</keyword>
<dbReference type="GO" id="GO:0016746">
    <property type="term" value="F:acyltransferase activity"/>
    <property type="evidence" value="ECO:0007669"/>
    <property type="project" value="UniProtKB-KW"/>
</dbReference>
<dbReference type="Gene3D" id="3.40.630.30">
    <property type="match status" value="1"/>
</dbReference>
<dbReference type="SUPFAM" id="SSF55729">
    <property type="entry name" value="Acyl-CoA N-acyltransferases (Nat)"/>
    <property type="match status" value="1"/>
</dbReference>
<reference evidence="2 3" key="1">
    <citation type="submission" date="2024-09" db="EMBL/GenBank/DDBJ databases">
        <authorList>
            <person name="Sun Q."/>
            <person name="Mori K."/>
        </authorList>
    </citation>
    <scope>NUCLEOTIDE SEQUENCE [LARGE SCALE GENOMIC DNA]</scope>
    <source>
        <strain evidence="2 3">JCM 4362</strain>
    </source>
</reference>
<keyword evidence="2" id="KW-0808">Transferase</keyword>
<proteinExistence type="predicted"/>
<dbReference type="Pfam" id="PF00583">
    <property type="entry name" value="Acetyltransf_1"/>
    <property type="match status" value="1"/>
</dbReference>
<dbReference type="InterPro" id="IPR000182">
    <property type="entry name" value="GNAT_dom"/>
</dbReference>
<dbReference type="InterPro" id="IPR016181">
    <property type="entry name" value="Acyl_CoA_acyltransferase"/>
</dbReference>
<protein>
    <submittedName>
        <fullName evidence="2">GNAT family N-acetyltransferase</fullName>
        <ecNumber evidence="2">2.3.1.-</ecNumber>
    </submittedName>
</protein>
<evidence type="ECO:0000313" key="2">
    <source>
        <dbReference type="EMBL" id="MFB9523783.1"/>
    </source>
</evidence>
<feature type="domain" description="N-acetyltransferase" evidence="1">
    <location>
        <begin position="25"/>
        <end position="160"/>
    </location>
</feature>
<keyword evidence="2" id="KW-0012">Acyltransferase</keyword>